<accession>A0A9J5Z7D5</accession>
<evidence type="ECO:0000313" key="3">
    <source>
        <dbReference type="Proteomes" id="UP000824120"/>
    </source>
</evidence>
<sequence>MINCGTHEQCFLNIVHMLISSSSFSVVFPFLIDDFQVLPFRSLIFRKLVYPKVFKKLPRSYFTKYSWANNTRKIEEFL</sequence>
<keyword evidence="1" id="KW-0812">Transmembrane</keyword>
<name>A0A9J5Z7D5_SOLCO</name>
<comment type="caution">
    <text evidence="2">The sequence shown here is derived from an EMBL/GenBank/DDBJ whole genome shotgun (WGS) entry which is preliminary data.</text>
</comment>
<keyword evidence="3" id="KW-1185">Reference proteome</keyword>
<evidence type="ECO:0000256" key="1">
    <source>
        <dbReference type="SAM" id="Phobius"/>
    </source>
</evidence>
<reference evidence="2 3" key="1">
    <citation type="submission" date="2020-09" db="EMBL/GenBank/DDBJ databases">
        <title>De no assembly of potato wild relative species, Solanum commersonii.</title>
        <authorList>
            <person name="Cho K."/>
        </authorList>
    </citation>
    <scope>NUCLEOTIDE SEQUENCE [LARGE SCALE GENOMIC DNA]</scope>
    <source>
        <strain evidence="2">LZ3.2</strain>
        <tissue evidence="2">Leaf</tissue>
    </source>
</reference>
<keyword evidence="1" id="KW-0472">Membrane</keyword>
<organism evidence="2 3">
    <name type="scientific">Solanum commersonii</name>
    <name type="common">Commerson's wild potato</name>
    <name type="synonym">Commerson's nightshade</name>
    <dbReference type="NCBI Taxonomy" id="4109"/>
    <lineage>
        <taxon>Eukaryota</taxon>
        <taxon>Viridiplantae</taxon>
        <taxon>Streptophyta</taxon>
        <taxon>Embryophyta</taxon>
        <taxon>Tracheophyta</taxon>
        <taxon>Spermatophyta</taxon>
        <taxon>Magnoliopsida</taxon>
        <taxon>eudicotyledons</taxon>
        <taxon>Gunneridae</taxon>
        <taxon>Pentapetalae</taxon>
        <taxon>asterids</taxon>
        <taxon>lamiids</taxon>
        <taxon>Solanales</taxon>
        <taxon>Solanaceae</taxon>
        <taxon>Solanoideae</taxon>
        <taxon>Solaneae</taxon>
        <taxon>Solanum</taxon>
    </lineage>
</organism>
<dbReference type="AlphaFoldDB" id="A0A9J5Z7D5"/>
<protein>
    <submittedName>
        <fullName evidence="2">Uncharacterized protein</fullName>
    </submittedName>
</protein>
<gene>
    <name evidence="2" type="ORF">H5410_029348</name>
</gene>
<feature type="transmembrane region" description="Helical" evidence="1">
    <location>
        <begin position="12"/>
        <end position="32"/>
    </location>
</feature>
<keyword evidence="1" id="KW-1133">Transmembrane helix</keyword>
<evidence type="ECO:0000313" key="2">
    <source>
        <dbReference type="EMBL" id="KAG5607856.1"/>
    </source>
</evidence>
<proteinExistence type="predicted"/>
<dbReference type="Proteomes" id="UP000824120">
    <property type="component" value="Chromosome 5"/>
</dbReference>
<dbReference type="EMBL" id="JACXVP010000005">
    <property type="protein sequence ID" value="KAG5607856.1"/>
    <property type="molecule type" value="Genomic_DNA"/>
</dbReference>